<gene>
    <name evidence="1" type="ORF">METZ01_LOCUS467981</name>
</gene>
<protein>
    <submittedName>
        <fullName evidence="1">Uncharacterized protein</fullName>
    </submittedName>
</protein>
<sequence>KDTLGRNVGKVFKFKDFPKIEILEGSDLITKKDIRLVY</sequence>
<accession>A0A383B4T4</accession>
<proteinExistence type="predicted"/>
<name>A0A383B4T4_9ZZZZ</name>
<dbReference type="EMBL" id="UINC01197570">
    <property type="protein sequence ID" value="SVE15127.1"/>
    <property type="molecule type" value="Genomic_DNA"/>
</dbReference>
<dbReference type="AlphaFoldDB" id="A0A383B4T4"/>
<reference evidence="1" key="1">
    <citation type="submission" date="2018-05" db="EMBL/GenBank/DDBJ databases">
        <authorList>
            <person name="Lanie J.A."/>
            <person name="Ng W.-L."/>
            <person name="Kazmierczak K.M."/>
            <person name="Andrzejewski T.M."/>
            <person name="Davidsen T.M."/>
            <person name="Wayne K.J."/>
            <person name="Tettelin H."/>
            <person name="Glass J.I."/>
            <person name="Rusch D."/>
            <person name="Podicherti R."/>
            <person name="Tsui H.-C.T."/>
            <person name="Winkler M.E."/>
        </authorList>
    </citation>
    <scope>NUCLEOTIDE SEQUENCE</scope>
</reference>
<organism evidence="1">
    <name type="scientific">marine metagenome</name>
    <dbReference type="NCBI Taxonomy" id="408172"/>
    <lineage>
        <taxon>unclassified sequences</taxon>
        <taxon>metagenomes</taxon>
        <taxon>ecological metagenomes</taxon>
    </lineage>
</organism>
<feature type="non-terminal residue" evidence="1">
    <location>
        <position position="1"/>
    </location>
</feature>
<evidence type="ECO:0000313" key="1">
    <source>
        <dbReference type="EMBL" id="SVE15127.1"/>
    </source>
</evidence>